<evidence type="ECO:0000313" key="12">
    <source>
        <dbReference type="EMBL" id="GCB77309.1"/>
    </source>
</evidence>
<accession>A0A401PW10</accession>
<dbReference type="PANTHER" id="PTHR24231">
    <property type="entry name" value="PURINOCEPTOR-RELATED G-PROTEIN COUPLED RECEPTOR"/>
    <property type="match status" value="1"/>
</dbReference>
<dbReference type="PRINTS" id="PR01157">
    <property type="entry name" value="P2YPURNOCPTR"/>
</dbReference>
<evidence type="ECO:0000256" key="6">
    <source>
        <dbReference type="ARBA" id="ARBA00023136"/>
    </source>
</evidence>
<dbReference type="AlphaFoldDB" id="A0A401PW10"/>
<dbReference type="EMBL" id="BFAA01012865">
    <property type="protein sequence ID" value="GCB77309.1"/>
    <property type="molecule type" value="Genomic_DNA"/>
</dbReference>
<name>A0A401PW10_SCYTO</name>
<dbReference type="SUPFAM" id="SSF81321">
    <property type="entry name" value="Family A G protein-coupled receptor-like"/>
    <property type="match status" value="1"/>
</dbReference>
<keyword evidence="7 9" id="KW-0675">Receptor</keyword>
<evidence type="ECO:0000256" key="10">
    <source>
        <dbReference type="SAM" id="Phobius"/>
    </source>
</evidence>
<keyword evidence="6 10" id="KW-0472">Membrane</keyword>
<feature type="transmembrane region" description="Helical" evidence="10">
    <location>
        <begin position="111"/>
        <end position="130"/>
    </location>
</feature>
<evidence type="ECO:0000256" key="8">
    <source>
        <dbReference type="ARBA" id="ARBA00023224"/>
    </source>
</evidence>
<evidence type="ECO:0000313" key="13">
    <source>
        <dbReference type="Proteomes" id="UP000288216"/>
    </source>
</evidence>
<proteinExistence type="inferred from homology"/>
<feature type="transmembrane region" description="Helical" evidence="10">
    <location>
        <begin position="78"/>
        <end position="99"/>
    </location>
</feature>
<keyword evidence="5 9" id="KW-0297">G-protein coupled receptor</keyword>
<dbReference type="GO" id="GO:0005886">
    <property type="term" value="C:plasma membrane"/>
    <property type="evidence" value="ECO:0007669"/>
    <property type="project" value="UniProtKB-SubCell"/>
</dbReference>
<feature type="transmembrane region" description="Helical" evidence="10">
    <location>
        <begin position="331"/>
        <end position="350"/>
    </location>
</feature>
<feature type="domain" description="G-protein coupled receptors family 1 profile" evidence="11">
    <location>
        <begin position="89"/>
        <end position="347"/>
    </location>
</feature>
<dbReference type="PRINTS" id="PR00237">
    <property type="entry name" value="GPCRRHODOPSN"/>
</dbReference>
<keyword evidence="8 9" id="KW-0807">Transducer</keyword>
<reference evidence="12 13" key="1">
    <citation type="journal article" date="2018" name="Nat. Ecol. Evol.">
        <title>Shark genomes provide insights into elasmobranch evolution and the origin of vertebrates.</title>
        <authorList>
            <person name="Hara Y"/>
            <person name="Yamaguchi K"/>
            <person name="Onimaru K"/>
            <person name="Kadota M"/>
            <person name="Koyanagi M"/>
            <person name="Keeley SD"/>
            <person name="Tatsumi K"/>
            <person name="Tanaka K"/>
            <person name="Motone F"/>
            <person name="Kageyama Y"/>
            <person name="Nozu R"/>
            <person name="Adachi N"/>
            <person name="Nishimura O"/>
            <person name="Nakagawa R"/>
            <person name="Tanegashima C"/>
            <person name="Kiyatake I"/>
            <person name="Matsumoto R"/>
            <person name="Murakumo K"/>
            <person name="Nishida K"/>
            <person name="Terakita A"/>
            <person name="Kuratani S"/>
            <person name="Sato K"/>
            <person name="Hyodo S Kuraku.S."/>
        </authorList>
    </citation>
    <scope>NUCLEOTIDE SEQUENCE [LARGE SCALE GENOMIC DNA]</scope>
</reference>
<dbReference type="STRING" id="75743.A0A401PW10"/>
<dbReference type="Proteomes" id="UP000288216">
    <property type="component" value="Unassembled WGS sequence"/>
</dbReference>
<dbReference type="OrthoDB" id="9927220at2759"/>
<dbReference type="Pfam" id="PF00001">
    <property type="entry name" value="7tm_1"/>
    <property type="match status" value="1"/>
</dbReference>
<comment type="similarity">
    <text evidence="9">Belongs to the G-protein coupled receptor 1 family.</text>
</comment>
<sequence length="380" mass="43760">MFEMVYCELKLRKVGEQDFQREHTRDRANLTLVPSKRLSSWVNVHIQVGIGATGFNEEMNESCSKINEILDTYFLTTFYSIEFVLGLIGNIIVISGYIFCLKEWKCSNIYLFNLSVSDLAFVCTLPMFVIYYAKGKVWIFGEFLCKLNRYILYTNMYLSMLFLACISIDRYLLVSNPMRTHMFQSKKAAIIICVSLWILITLEVVPMLTFIGPSVHYNKTIVKCVDYASAGNAIHNLIYNVCLTLIGFLLPMCIMGVFCVKTARLLKKLSQDRNRTVTLEKPLTLVILAIVIFSIFFTPYHILRNIRMVSRLENISLSQCDIEGIKAAYTISRPVAFFSIITNSIFYFLAGDKFRETITIRIKSHSSRYLLRFGKERLGP</sequence>
<feature type="transmembrane region" description="Helical" evidence="10">
    <location>
        <begin position="189"/>
        <end position="211"/>
    </location>
</feature>
<feature type="transmembrane region" description="Helical" evidence="10">
    <location>
        <begin position="237"/>
        <end position="263"/>
    </location>
</feature>
<evidence type="ECO:0000256" key="1">
    <source>
        <dbReference type="ARBA" id="ARBA00004651"/>
    </source>
</evidence>
<evidence type="ECO:0000259" key="11">
    <source>
        <dbReference type="PROSITE" id="PS50262"/>
    </source>
</evidence>
<dbReference type="OMA" id="TINSRWA"/>
<evidence type="ECO:0000256" key="4">
    <source>
        <dbReference type="ARBA" id="ARBA00022989"/>
    </source>
</evidence>
<evidence type="ECO:0000256" key="2">
    <source>
        <dbReference type="ARBA" id="ARBA00022475"/>
    </source>
</evidence>
<dbReference type="PROSITE" id="PS50262">
    <property type="entry name" value="G_PROTEIN_RECEP_F1_2"/>
    <property type="match status" value="1"/>
</dbReference>
<dbReference type="GO" id="GO:0004930">
    <property type="term" value="F:G protein-coupled receptor activity"/>
    <property type="evidence" value="ECO:0007669"/>
    <property type="project" value="UniProtKB-KW"/>
</dbReference>
<dbReference type="InterPro" id="IPR000276">
    <property type="entry name" value="GPCR_Rhodpsn"/>
</dbReference>
<feature type="transmembrane region" description="Helical" evidence="10">
    <location>
        <begin position="283"/>
        <end position="303"/>
    </location>
</feature>
<keyword evidence="3 9" id="KW-0812">Transmembrane</keyword>
<feature type="transmembrane region" description="Helical" evidence="10">
    <location>
        <begin position="150"/>
        <end position="168"/>
    </location>
</feature>
<keyword evidence="2" id="KW-1003">Cell membrane</keyword>
<comment type="subcellular location">
    <subcellularLocation>
        <location evidence="1">Cell membrane</location>
        <topology evidence="1">Multi-pass membrane protein</topology>
    </subcellularLocation>
</comment>
<comment type="caution">
    <text evidence="12">The sequence shown here is derived from an EMBL/GenBank/DDBJ whole genome shotgun (WGS) entry which is preliminary data.</text>
</comment>
<evidence type="ECO:0000256" key="9">
    <source>
        <dbReference type="RuleBase" id="RU000688"/>
    </source>
</evidence>
<protein>
    <recommendedName>
        <fullName evidence="11">G-protein coupled receptors family 1 profile domain-containing protein</fullName>
    </recommendedName>
</protein>
<keyword evidence="4 10" id="KW-1133">Transmembrane helix</keyword>
<organism evidence="12 13">
    <name type="scientific">Scyliorhinus torazame</name>
    <name type="common">Cloudy catshark</name>
    <name type="synonym">Catulus torazame</name>
    <dbReference type="NCBI Taxonomy" id="75743"/>
    <lineage>
        <taxon>Eukaryota</taxon>
        <taxon>Metazoa</taxon>
        <taxon>Chordata</taxon>
        <taxon>Craniata</taxon>
        <taxon>Vertebrata</taxon>
        <taxon>Chondrichthyes</taxon>
        <taxon>Elasmobranchii</taxon>
        <taxon>Galeomorphii</taxon>
        <taxon>Galeoidea</taxon>
        <taxon>Carcharhiniformes</taxon>
        <taxon>Scyliorhinidae</taxon>
        <taxon>Scyliorhinus</taxon>
    </lineage>
</organism>
<dbReference type="InterPro" id="IPR017452">
    <property type="entry name" value="GPCR_Rhodpsn_7TM"/>
</dbReference>
<evidence type="ECO:0000256" key="7">
    <source>
        <dbReference type="ARBA" id="ARBA00023170"/>
    </source>
</evidence>
<dbReference type="PANTHER" id="PTHR24231:SF14">
    <property type="entry name" value="SUCCINATE RECEPTOR 1"/>
    <property type="match status" value="1"/>
</dbReference>
<evidence type="ECO:0000256" key="5">
    <source>
        <dbReference type="ARBA" id="ARBA00023040"/>
    </source>
</evidence>
<dbReference type="Gene3D" id="1.20.1070.10">
    <property type="entry name" value="Rhodopsin 7-helix transmembrane proteins"/>
    <property type="match status" value="1"/>
</dbReference>
<dbReference type="PROSITE" id="PS00237">
    <property type="entry name" value="G_PROTEIN_RECEP_F1_1"/>
    <property type="match status" value="1"/>
</dbReference>
<evidence type="ECO:0000256" key="3">
    <source>
        <dbReference type="ARBA" id="ARBA00022692"/>
    </source>
</evidence>
<keyword evidence="13" id="KW-1185">Reference proteome</keyword>
<gene>
    <name evidence="12" type="ORF">scyTo_0018456</name>
</gene>